<organism evidence="1 2">
    <name type="scientific">Adiantum capillus-veneris</name>
    <name type="common">Maidenhair fern</name>
    <dbReference type="NCBI Taxonomy" id="13818"/>
    <lineage>
        <taxon>Eukaryota</taxon>
        <taxon>Viridiplantae</taxon>
        <taxon>Streptophyta</taxon>
        <taxon>Embryophyta</taxon>
        <taxon>Tracheophyta</taxon>
        <taxon>Polypodiopsida</taxon>
        <taxon>Polypodiidae</taxon>
        <taxon>Polypodiales</taxon>
        <taxon>Pteridineae</taxon>
        <taxon>Pteridaceae</taxon>
        <taxon>Vittarioideae</taxon>
        <taxon>Adiantum</taxon>
    </lineage>
</organism>
<accession>A0A9D4UAE3</accession>
<dbReference type="EMBL" id="JABFUD020000020">
    <property type="protein sequence ID" value="KAI5064140.1"/>
    <property type="molecule type" value="Genomic_DNA"/>
</dbReference>
<sequence length="109" mass="12573">MNSSQYQKKSVKNRPVDLWLPSQFEKRGLAKRRAEREHCQSQSLILLAFPCPRGYKCRSHRLDVSKSFVSLPLMATTLALGILQHNQRLCHQNQEEAMKLLALLSKRIA</sequence>
<reference evidence="1" key="1">
    <citation type="submission" date="2021-01" db="EMBL/GenBank/DDBJ databases">
        <title>Adiantum capillus-veneris genome.</title>
        <authorList>
            <person name="Fang Y."/>
            <person name="Liao Q."/>
        </authorList>
    </citation>
    <scope>NUCLEOTIDE SEQUENCE</scope>
    <source>
        <strain evidence="1">H3</strain>
        <tissue evidence="1">Leaf</tissue>
    </source>
</reference>
<name>A0A9D4UAE3_ADICA</name>
<gene>
    <name evidence="1" type="ORF">GOP47_0020810</name>
</gene>
<evidence type="ECO:0000313" key="1">
    <source>
        <dbReference type="EMBL" id="KAI5064140.1"/>
    </source>
</evidence>
<comment type="caution">
    <text evidence="1">The sequence shown here is derived from an EMBL/GenBank/DDBJ whole genome shotgun (WGS) entry which is preliminary data.</text>
</comment>
<evidence type="ECO:0000313" key="2">
    <source>
        <dbReference type="Proteomes" id="UP000886520"/>
    </source>
</evidence>
<proteinExistence type="predicted"/>
<dbReference type="AlphaFoldDB" id="A0A9D4UAE3"/>
<dbReference type="Proteomes" id="UP000886520">
    <property type="component" value="Chromosome 20"/>
</dbReference>
<keyword evidence="2" id="KW-1185">Reference proteome</keyword>
<protein>
    <submittedName>
        <fullName evidence="1">Uncharacterized protein</fullName>
    </submittedName>
</protein>